<dbReference type="GO" id="GO:0005829">
    <property type="term" value="C:cytosol"/>
    <property type="evidence" value="ECO:0007669"/>
    <property type="project" value="TreeGrafter"/>
</dbReference>
<dbReference type="Pfam" id="PF02801">
    <property type="entry name" value="Ketoacyl-synt_C"/>
    <property type="match status" value="1"/>
</dbReference>
<dbReference type="NCBIfam" id="NF006618">
    <property type="entry name" value="PRK09185.1"/>
    <property type="match status" value="1"/>
</dbReference>
<dbReference type="AlphaFoldDB" id="A0A424W577"/>
<keyword evidence="2 3" id="KW-0808">Transferase</keyword>
<name>A0A424W577_ALCXX</name>
<protein>
    <submittedName>
        <fullName evidence="5">Beta-ketoacyl-ACP synthase</fullName>
    </submittedName>
</protein>
<dbReference type="SMART" id="SM00825">
    <property type="entry name" value="PKS_KS"/>
    <property type="match status" value="1"/>
</dbReference>
<dbReference type="RefSeq" id="WP_118934562.1">
    <property type="nucleotide sequence ID" value="NZ_CP061008.1"/>
</dbReference>
<evidence type="ECO:0000313" key="5">
    <source>
        <dbReference type="EMBL" id="RPJ88351.1"/>
    </source>
</evidence>
<reference evidence="5 6" key="1">
    <citation type="submission" date="2018-08" db="EMBL/GenBank/DDBJ databases">
        <title>Achromobacter xylosoxidans Genome sequencing and assembly.</title>
        <authorList>
            <person name="Wang R."/>
            <person name="Rensing C."/>
            <person name="Li Y."/>
        </authorList>
    </citation>
    <scope>NUCLEOTIDE SEQUENCE [LARGE SCALE GENOMIC DNA]</scope>
    <source>
        <strain evidence="5 6">GD003A</strain>
    </source>
</reference>
<dbReference type="InterPro" id="IPR016039">
    <property type="entry name" value="Thiolase-like"/>
</dbReference>
<feature type="domain" description="Ketosynthase family 3 (KS3)" evidence="4">
    <location>
        <begin position="1"/>
        <end position="397"/>
    </location>
</feature>
<dbReference type="InterPro" id="IPR018201">
    <property type="entry name" value="Ketoacyl_synth_AS"/>
</dbReference>
<dbReference type="InterPro" id="IPR014030">
    <property type="entry name" value="Ketoacyl_synth_N"/>
</dbReference>
<evidence type="ECO:0000259" key="4">
    <source>
        <dbReference type="PROSITE" id="PS52004"/>
    </source>
</evidence>
<comment type="similarity">
    <text evidence="1 3">Belongs to the thiolase-like superfamily. Beta-ketoacyl-ACP synthases family.</text>
</comment>
<dbReference type="SUPFAM" id="SSF53901">
    <property type="entry name" value="Thiolase-like"/>
    <property type="match status" value="2"/>
</dbReference>
<dbReference type="PANTHER" id="PTHR11712">
    <property type="entry name" value="POLYKETIDE SYNTHASE-RELATED"/>
    <property type="match status" value="1"/>
</dbReference>
<dbReference type="PROSITE" id="PS52004">
    <property type="entry name" value="KS3_2"/>
    <property type="match status" value="1"/>
</dbReference>
<gene>
    <name evidence="5" type="ORF">DY367_28370</name>
</gene>
<dbReference type="GO" id="GO:0004315">
    <property type="term" value="F:3-oxoacyl-[acyl-carrier-protein] synthase activity"/>
    <property type="evidence" value="ECO:0007669"/>
    <property type="project" value="InterPro"/>
</dbReference>
<comment type="caution">
    <text evidence="5">The sequence shown here is derived from an EMBL/GenBank/DDBJ whole genome shotgun (WGS) entry which is preliminary data.</text>
</comment>
<evidence type="ECO:0000256" key="1">
    <source>
        <dbReference type="ARBA" id="ARBA00008467"/>
    </source>
</evidence>
<dbReference type="GO" id="GO:0006633">
    <property type="term" value="P:fatty acid biosynthetic process"/>
    <property type="evidence" value="ECO:0007669"/>
    <property type="project" value="InterPro"/>
</dbReference>
<dbReference type="Gene3D" id="3.40.47.10">
    <property type="match status" value="2"/>
</dbReference>
<dbReference type="PANTHER" id="PTHR11712:SF320">
    <property type="entry name" value="BETA-KETOACYL SYNTHASE"/>
    <property type="match status" value="1"/>
</dbReference>
<dbReference type="Pfam" id="PF00109">
    <property type="entry name" value="ketoacyl-synt"/>
    <property type="match status" value="1"/>
</dbReference>
<evidence type="ECO:0000313" key="6">
    <source>
        <dbReference type="Proteomes" id="UP000285324"/>
    </source>
</evidence>
<dbReference type="PROSITE" id="PS00606">
    <property type="entry name" value="KS3_1"/>
    <property type="match status" value="1"/>
</dbReference>
<dbReference type="Proteomes" id="UP000285324">
    <property type="component" value="Unassembled WGS sequence"/>
</dbReference>
<dbReference type="InterPro" id="IPR020841">
    <property type="entry name" value="PKS_Beta-ketoAc_synthase_dom"/>
</dbReference>
<dbReference type="InterPro" id="IPR000794">
    <property type="entry name" value="Beta-ketoacyl_synthase"/>
</dbReference>
<proteinExistence type="inferred from homology"/>
<evidence type="ECO:0000256" key="2">
    <source>
        <dbReference type="ARBA" id="ARBA00022679"/>
    </source>
</evidence>
<accession>A0A424W577</accession>
<dbReference type="EMBL" id="QVXO01000068">
    <property type="protein sequence ID" value="RPJ88351.1"/>
    <property type="molecule type" value="Genomic_DNA"/>
</dbReference>
<organism evidence="5 6">
    <name type="scientific">Alcaligenes xylosoxydans xylosoxydans</name>
    <name type="common">Achromobacter xylosoxidans</name>
    <dbReference type="NCBI Taxonomy" id="85698"/>
    <lineage>
        <taxon>Bacteria</taxon>
        <taxon>Pseudomonadati</taxon>
        <taxon>Pseudomonadota</taxon>
        <taxon>Betaproteobacteria</taxon>
        <taxon>Burkholderiales</taxon>
        <taxon>Alcaligenaceae</taxon>
        <taxon>Achromobacter</taxon>
    </lineage>
</organism>
<evidence type="ECO:0000256" key="3">
    <source>
        <dbReference type="RuleBase" id="RU003694"/>
    </source>
</evidence>
<dbReference type="OrthoDB" id="9808669at2"/>
<dbReference type="InterPro" id="IPR014031">
    <property type="entry name" value="Ketoacyl_synth_C"/>
</dbReference>
<sequence>MNTWLGTPGVVCALGAGIDAVARAAFAGDTSGMRPQPDWVHGRTLTLGGHADALPPIPDTLPAHHHSRNNQLLLAAALQIEPQLRAAVARHGAHRVAVVLGTSTSGVNDNAPAFRQLAAQGAWPDGYDYRRQALSSPAAFFADWLGATGPAYTLSTACTSSARALLSARRLLASGLCDAVVCGGADTLCRLTINGFATLEAIDDTLCLPFSANRRGINIGEAGVLFLMEREPAGERSVALLGGGASSDAWHMSAPEPSGAGARAAMQAALQSAGVDAASIGWVNLHGTGTLHNDAMESLAMHAVFPQGVPCASTKALTGHALGAAGALEAALAWATLSAGNAEGRLMPHVWDGQPDPVLPALDFSTAQHRYAQGRPRLAMSNSFAFGGNNASLILGAQA</sequence>